<protein>
    <submittedName>
        <fullName evidence="1">Uncharacterized protein</fullName>
    </submittedName>
</protein>
<sequence length="89" mass="9824">MGNLTVGELKKRLSVYKDSAKISFAGGLTFYQLKTWSDNELFVEFNEPEGYLSDEFRKRNPGVKVVFIDPTGANCSASGIIGDVDVSVR</sequence>
<dbReference type="EMBL" id="AP021875">
    <property type="protein sequence ID" value="BBO74375.1"/>
    <property type="molecule type" value="Genomic_DNA"/>
</dbReference>
<dbReference type="OrthoDB" id="6183593at2"/>
<reference evidence="1 2" key="1">
    <citation type="submission" date="2019-11" db="EMBL/GenBank/DDBJ databases">
        <title>Comparative genomics of hydrocarbon-degrading Desulfosarcina strains.</title>
        <authorList>
            <person name="Watanabe M."/>
            <person name="Kojima H."/>
            <person name="Fukui M."/>
        </authorList>
    </citation>
    <scope>NUCLEOTIDE SEQUENCE [LARGE SCALE GENOMIC DNA]</scope>
    <source>
        <strain evidence="1 2">PP31</strain>
    </source>
</reference>
<dbReference type="RefSeq" id="WP_155303414.1">
    <property type="nucleotide sequence ID" value="NZ_AP021875.1"/>
</dbReference>
<dbReference type="AlphaFoldDB" id="A0A5K7Z104"/>
<gene>
    <name evidence="1" type="ORF">DSCW_17920</name>
</gene>
<accession>A0A5K7Z104</accession>
<evidence type="ECO:0000313" key="1">
    <source>
        <dbReference type="EMBL" id="BBO74375.1"/>
    </source>
</evidence>
<dbReference type="Proteomes" id="UP000427769">
    <property type="component" value="Chromosome"/>
</dbReference>
<dbReference type="KEGG" id="dwd:DSCW_17920"/>
<proteinExistence type="predicted"/>
<organism evidence="1 2">
    <name type="scientific">Desulfosarcina widdelii</name>
    <dbReference type="NCBI Taxonomy" id="947919"/>
    <lineage>
        <taxon>Bacteria</taxon>
        <taxon>Pseudomonadati</taxon>
        <taxon>Thermodesulfobacteriota</taxon>
        <taxon>Desulfobacteria</taxon>
        <taxon>Desulfobacterales</taxon>
        <taxon>Desulfosarcinaceae</taxon>
        <taxon>Desulfosarcina</taxon>
    </lineage>
</organism>
<keyword evidence="2" id="KW-1185">Reference proteome</keyword>
<evidence type="ECO:0000313" key="2">
    <source>
        <dbReference type="Proteomes" id="UP000427769"/>
    </source>
</evidence>
<name>A0A5K7Z104_9BACT</name>